<keyword evidence="2" id="KW-1185">Reference proteome</keyword>
<dbReference type="Proteomes" id="UP000499080">
    <property type="component" value="Unassembled WGS sequence"/>
</dbReference>
<protein>
    <submittedName>
        <fullName evidence="1">Uncharacterized protein</fullName>
    </submittedName>
</protein>
<sequence>MALISIVYRRFISSSGLAKNKPNLVHTSRTAFHLVFCSRQLDALTSLAMAAAPTSIRLVADIFNATCLKSRKHSIQAPHPSKCPWETFQCTAQRDATELLKSYR</sequence>
<evidence type="ECO:0000313" key="1">
    <source>
        <dbReference type="EMBL" id="GBN50580.1"/>
    </source>
</evidence>
<dbReference type="AlphaFoldDB" id="A0A4Y2PJ94"/>
<comment type="caution">
    <text evidence="1">The sequence shown here is derived from an EMBL/GenBank/DDBJ whole genome shotgun (WGS) entry which is preliminary data.</text>
</comment>
<evidence type="ECO:0000313" key="2">
    <source>
        <dbReference type="Proteomes" id="UP000499080"/>
    </source>
</evidence>
<proteinExistence type="predicted"/>
<gene>
    <name evidence="1" type="ORF">AVEN_160475_1</name>
</gene>
<organism evidence="1 2">
    <name type="scientific">Araneus ventricosus</name>
    <name type="common">Orbweaver spider</name>
    <name type="synonym">Epeira ventricosa</name>
    <dbReference type="NCBI Taxonomy" id="182803"/>
    <lineage>
        <taxon>Eukaryota</taxon>
        <taxon>Metazoa</taxon>
        <taxon>Ecdysozoa</taxon>
        <taxon>Arthropoda</taxon>
        <taxon>Chelicerata</taxon>
        <taxon>Arachnida</taxon>
        <taxon>Araneae</taxon>
        <taxon>Araneomorphae</taxon>
        <taxon>Entelegynae</taxon>
        <taxon>Araneoidea</taxon>
        <taxon>Araneidae</taxon>
        <taxon>Araneus</taxon>
    </lineage>
</organism>
<dbReference type="EMBL" id="BGPR01011295">
    <property type="protein sequence ID" value="GBN50580.1"/>
    <property type="molecule type" value="Genomic_DNA"/>
</dbReference>
<name>A0A4Y2PJ94_ARAVE</name>
<reference evidence="1 2" key="1">
    <citation type="journal article" date="2019" name="Sci. Rep.">
        <title>Orb-weaving spider Araneus ventricosus genome elucidates the spidroin gene catalogue.</title>
        <authorList>
            <person name="Kono N."/>
            <person name="Nakamura H."/>
            <person name="Ohtoshi R."/>
            <person name="Moran D.A.P."/>
            <person name="Shinohara A."/>
            <person name="Yoshida Y."/>
            <person name="Fujiwara M."/>
            <person name="Mori M."/>
            <person name="Tomita M."/>
            <person name="Arakawa K."/>
        </authorList>
    </citation>
    <scope>NUCLEOTIDE SEQUENCE [LARGE SCALE GENOMIC DNA]</scope>
</reference>
<accession>A0A4Y2PJ94</accession>